<dbReference type="Gene3D" id="1.10.10.10">
    <property type="entry name" value="Winged helix-like DNA-binding domain superfamily/Winged helix DNA-binding domain"/>
    <property type="match status" value="1"/>
</dbReference>
<dbReference type="InterPro" id="IPR036388">
    <property type="entry name" value="WH-like_DNA-bd_sf"/>
</dbReference>
<dbReference type="InterPro" id="IPR036390">
    <property type="entry name" value="WH_DNA-bd_sf"/>
</dbReference>
<dbReference type="EMBL" id="CP036339">
    <property type="protein sequence ID" value="QDT74857.1"/>
    <property type="molecule type" value="Genomic_DNA"/>
</dbReference>
<name>A0A517U2L1_9BACT</name>
<proteinExistence type="predicted"/>
<dbReference type="PANTHER" id="PTHR33221:SF16">
    <property type="entry name" value="HTH-TYPE TRANSCRIPTIONAL REGULATOR SLR0846-RELATED"/>
    <property type="match status" value="1"/>
</dbReference>
<dbReference type="Proteomes" id="UP000317909">
    <property type="component" value="Chromosome"/>
</dbReference>
<protein>
    <submittedName>
        <fullName evidence="1">Iron-responsive transcriptional regulator</fullName>
    </submittedName>
</protein>
<dbReference type="InterPro" id="IPR000944">
    <property type="entry name" value="Tscrpt_reg_Rrf2"/>
</dbReference>
<dbReference type="InterPro" id="IPR030489">
    <property type="entry name" value="TR_Rrf2-type_CS"/>
</dbReference>
<dbReference type="GO" id="GO:0005829">
    <property type="term" value="C:cytosol"/>
    <property type="evidence" value="ECO:0007669"/>
    <property type="project" value="TreeGrafter"/>
</dbReference>
<gene>
    <name evidence="1" type="ORF">I41_40610</name>
</gene>
<dbReference type="PANTHER" id="PTHR33221">
    <property type="entry name" value="WINGED HELIX-TURN-HELIX TRANSCRIPTIONAL REGULATOR, RRF2 FAMILY"/>
    <property type="match status" value="1"/>
</dbReference>
<reference evidence="1 2" key="1">
    <citation type="submission" date="2019-02" db="EMBL/GenBank/DDBJ databases">
        <title>Deep-cultivation of Planctomycetes and their phenomic and genomic characterization uncovers novel biology.</title>
        <authorList>
            <person name="Wiegand S."/>
            <person name="Jogler M."/>
            <person name="Boedeker C."/>
            <person name="Pinto D."/>
            <person name="Vollmers J."/>
            <person name="Rivas-Marin E."/>
            <person name="Kohn T."/>
            <person name="Peeters S.H."/>
            <person name="Heuer A."/>
            <person name="Rast P."/>
            <person name="Oberbeckmann S."/>
            <person name="Bunk B."/>
            <person name="Jeske O."/>
            <person name="Meyerdierks A."/>
            <person name="Storesund J.E."/>
            <person name="Kallscheuer N."/>
            <person name="Luecker S."/>
            <person name="Lage O.M."/>
            <person name="Pohl T."/>
            <person name="Merkel B.J."/>
            <person name="Hornburger P."/>
            <person name="Mueller R.-W."/>
            <person name="Bruemmer F."/>
            <person name="Labrenz M."/>
            <person name="Spormann A.M."/>
            <person name="Op den Camp H."/>
            <person name="Overmann J."/>
            <person name="Amann R."/>
            <person name="Jetten M.S.M."/>
            <person name="Mascher T."/>
            <person name="Medema M.H."/>
            <person name="Devos D.P."/>
            <person name="Kaster A.-K."/>
            <person name="Ovreas L."/>
            <person name="Rohde M."/>
            <person name="Galperin M.Y."/>
            <person name="Jogler C."/>
        </authorList>
    </citation>
    <scope>NUCLEOTIDE SEQUENCE [LARGE SCALE GENOMIC DNA]</scope>
    <source>
        <strain evidence="1 2">I41</strain>
    </source>
</reference>
<organism evidence="1 2">
    <name type="scientific">Lacipirellula limnantheis</name>
    <dbReference type="NCBI Taxonomy" id="2528024"/>
    <lineage>
        <taxon>Bacteria</taxon>
        <taxon>Pseudomonadati</taxon>
        <taxon>Planctomycetota</taxon>
        <taxon>Planctomycetia</taxon>
        <taxon>Pirellulales</taxon>
        <taxon>Lacipirellulaceae</taxon>
        <taxon>Lacipirellula</taxon>
    </lineage>
</organism>
<dbReference type="GO" id="GO:0003700">
    <property type="term" value="F:DNA-binding transcription factor activity"/>
    <property type="evidence" value="ECO:0007669"/>
    <property type="project" value="TreeGrafter"/>
</dbReference>
<dbReference type="PROSITE" id="PS51197">
    <property type="entry name" value="HTH_RRF2_2"/>
    <property type="match status" value="1"/>
</dbReference>
<dbReference type="SUPFAM" id="SSF46785">
    <property type="entry name" value="Winged helix' DNA-binding domain"/>
    <property type="match status" value="1"/>
</dbReference>
<keyword evidence="2" id="KW-1185">Reference proteome</keyword>
<evidence type="ECO:0000313" key="1">
    <source>
        <dbReference type="EMBL" id="QDT74857.1"/>
    </source>
</evidence>
<evidence type="ECO:0000313" key="2">
    <source>
        <dbReference type="Proteomes" id="UP000317909"/>
    </source>
</evidence>
<dbReference type="AlphaFoldDB" id="A0A517U2L1"/>
<sequence length="109" mass="11618">MPERFLLQVLRNLVNEGILKSTRGVDGGYRLAKPLAQITMLDVVEAIDGPVQPELPQINGLTPQSQKKLAEVLGDVAADAKKRLAAVTLAQLKPAPNPAANGSKVRRTG</sequence>
<dbReference type="KEGG" id="llh:I41_40610"/>
<accession>A0A517U2L1</accession>
<dbReference type="Pfam" id="PF02082">
    <property type="entry name" value="Rrf2"/>
    <property type="match status" value="1"/>
</dbReference>
<dbReference type="PROSITE" id="PS01332">
    <property type="entry name" value="HTH_RRF2_1"/>
    <property type="match status" value="1"/>
</dbReference>